<dbReference type="PANTHER" id="PTHR43137:SF1">
    <property type="entry name" value="DIHYDROOROTASE"/>
    <property type="match status" value="1"/>
</dbReference>
<dbReference type="InterPro" id="IPR002195">
    <property type="entry name" value="Dihydroorotase_CS"/>
</dbReference>
<evidence type="ECO:0000256" key="5">
    <source>
        <dbReference type="ARBA" id="ARBA00022723"/>
    </source>
</evidence>
<evidence type="ECO:0000256" key="3">
    <source>
        <dbReference type="ARBA" id="ARBA00005631"/>
    </source>
</evidence>
<keyword evidence="8 10" id="KW-0665">Pyrimidine biosynthesis</keyword>
<dbReference type="EC" id="3.5.2.3" evidence="4 10"/>
<evidence type="ECO:0000256" key="10">
    <source>
        <dbReference type="HAMAP-Rule" id="MF_00219"/>
    </source>
</evidence>
<protein>
    <recommendedName>
        <fullName evidence="4 10">Dihydroorotase</fullName>
        <shortName evidence="10">DHOase</shortName>
        <ecNumber evidence="4 10">3.5.2.3</ecNumber>
    </recommendedName>
</protein>
<evidence type="ECO:0000256" key="6">
    <source>
        <dbReference type="ARBA" id="ARBA00022801"/>
    </source>
</evidence>
<evidence type="ECO:0000256" key="9">
    <source>
        <dbReference type="ARBA" id="ARBA00048492"/>
    </source>
</evidence>
<dbReference type="GO" id="GO:0008270">
    <property type="term" value="F:zinc ion binding"/>
    <property type="evidence" value="ECO:0007669"/>
    <property type="project" value="UniProtKB-UniRule"/>
</dbReference>
<keyword evidence="14" id="KW-1185">Reference proteome</keyword>
<dbReference type="GO" id="GO:0004151">
    <property type="term" value="F:dihydroorotase activity"/>
    <property type="evidence" value="ECO:0007669"/>
    <property type="project" value="UniProtKB-UniRule"/>
</dbReference>
<feature type="binding site" evidence="10">
    <location>
        <position position="247"/>
    </location>
    <ligand>
        <name>Zn(2+)</name>
        <dbReference type="ChEBI" id="CHEBI:29105"/>
        <label>1</label>
    </ligand>
</feature>
<evidence type="ECO:0000256" key="2">
    <source>
        <dbReference type="ARBA" id="ARBA00004880"/>
    </source>
</evidence>
<comment type="function">
    <text evidence="1 10">Catalyzes the reversible cyclization of carbamoyl aspartate to dihydroorotate.</text>
</comment>
<evidence type="ECO:0000256" key="1">
    <source>
        <dbReference type="ARBA" id="ARBA00002368"/>
    </source>
</evidence>
<evidence type="ECO:0000256" key="7">
    <source>
        <dbReference type="ARBA" id="ARBA00022833"/>
    </source>
</evidence>
<comment type="cofactor">
    <cofactor evidence="10 11">
        <name>Zn(2+)</name>
        <dbReference type="ChEBI" id="CHEBI:29105"/>
    </cofactor>
    <text evidence="10 11">Binds 2 Zn(2+) ions per subunit.</text>
</comment>
<dbReference type="RefSeq" id="WP_091389111.1">
    <property type="nucleotide sequence ID" value="NZ_FNQO01000003.1"/>
</dbReference>
<feature type="binding site" evidence="10">
    <location>
        <position position="42"/>
    </location>
    <ligand>
        <name>substrate</name>
    </ligand>
</feature>
<comment type="subunit">
    <text evidence="10">Homodimer.</text>
</comment>
<feature type="binding site" evidence="10">
    <location>
        <begin position="16"/>
        <end position="18"/>
    </location>
    <ligand>
        <name>substrate</name>
    </ligand>
</feature>
<feature type="binding site" evidence="10">
    <location>
        <position position="14"/>
    </location>
    <ligand>
        <name>Zn(2+)</name>
        <dbReference type="ChEBI" id="CHEBI:29105"/>
        <label>1</label>
    </ligand>
</feature>
<evidence type="ECO:0000256" key="11">
    <source>
        <dbReference type="RuleBase" id="RU003440"/>
    </source>
</evidence>
<dbReference type="PROSITE" id="PS00483">
    <property type="entry name" value="DIHYDROOROTASE_2"/>
    <property type="match status" value="1"/>
</dbReference>
<dbReference type="Gene3D" id="3.20.20.140">
    <property type="entry name" value="Metal-dependent hydrolases"/>
    <property type="match status" value="1"/>
</dbReference>
<dbReference type="UniPathway" id="UPA00070">
    <property type="reaction ID" value="UER00117"/>
</dbReference>
<dbReference type="AlphaFoldDB" id="A0A1H4A7W1"/>
<dbReference type="InterPro" id="IPR004721">
    <property type="entry name" value="DHOdimr"/>
</dbReference>
<feature type="binding site" description="via carbamate group" evidence="10">
    <location>
        <position position="99"/>
    </location>
    <ligand>
        <name>Zn(2+)</name>
        <dbReference type="ChEBI" id="CHEBI:29105"/>
        <label>2</label>
    </ligand>
</feature>
<feature type="binding site" evidence="10">
    <location>
        <position position="263"/>
    </location>
    <ligand>
        <name>substrate</name>
    </ligand>
</feature>
<feature type="domain" description="Amidohydrolase-related" evidence="12">
    <location>
        <begin position="12"/>
        <end position="316"/>
    </location>
</feature>
<gene>
    <name evidence="10" type="primary">pyrC</name>
    <name evidence="13" type="ORF">SAMN05216562_2578</name>
</gene>
<feature type="binding site" evidence="10">
    <location>
        <position position="219"/>
    </location>
    <ligand>
        <name>substrate</name>
    </ligand>
</feature>
<dbReference type="NCBIfam" id="TIGR00856">
    <property type="entry name" value="pyrC_dimer"/>
    <property type="match status" value="1"/>
</dbReference>
<dbReference type="SUPFAM" id="SSF51556">
    <property type="entry name" value="Metallo-dependent hydrolases"/>
    <property type="match status" value="1"/>
</dbReference>
<feature type="binding site" evidence="10">
    <location>
        <position position="16"/>
    </location>
    <ligand>
        <name>Zn(2+)</name>
        <dbReference type="ChEBI" id="CHEBI:29105"/>
        <label>1</label>
    </ligand>
</feature>
<dbReference type="CDD" id="cd01294">
    <property type="entry name" value="DHOase"/>
    <property type="match status" value="1"/>
</dbReference>
<comment type="pathway">
    <text evidence="2 10 11">Pyrimidine metabolism; UMP biosynthesis via de novo pathway; (S)-dihydroorotate from bicarbonate: step 3/3.</text>
</comment>
<keyword evidence="5 10" id="KW-0479">Metal-binding</keyword>
<dbReference type="InterPro" id="IPR032466">
    <property type="entry name" value="Metal_Hydrolase"/>
</dbReference>
<feature type="binding site" evidence="10">
    <location>
        <position position="251"/>
    </location>
    <ligand>
        <name>substrate</name>
    </ligand>
</feature>
<dbReference type="GO" id="GO:0044205">
    <property type="term" value="P:'de novo' UMP biosynthetic process"/>
    <property type="evidence" value="ECO:0007669"/>
    <property type="project" value="UniProtKB-UniRule"/>
</dbReference>
<dbReference type="Pfam" id="PF01979">
    <property type="entry name" value="Amidohydro_1"/>
    <property type="match status" value="1"/>
</dbReference>
<evidence type="ECO:0000313" key="13">
    <source>
        <dbReference type="EMBL" id="SEA31544.1"/>
    </source>
</evidence>
<dbReference type="OrthoDB" id="9808095at2"/>
<feature type="binding site" evidence="10">
    <location>
        <position position="174"/>
    </location>
    <ligand>
        <name>Zn(2+)</name>
        <dbReference type="ChEBI" id="CHEBI:29105"/>
        <label>2</label>
    </ligand>
</feature>
<dbReference type="Proteomes" id="UP000198658">
    <property type="component" value="Unassembled WGS sequence"/>
</dbReference>
<organism evidence="13 14">
    <name type="scientific">Microbulbifer marinus</name>
    <dbReference type="NCBI Taxonomy" id="658218"/>
    <lineage>
        <taxon>Bacteria</taxon>
        <taxon>Pseudomonadati</taxon>
        <taxon>Pseudomonadota</taxon>
        <taxon>Gammaproteobacteria</taxon>
        <taxon>Cellvibrionales</taxon>
        <taxon>Microbulbiferaceae</taxon>
        <taxon>Microbulbifer</taxon>
    </lineage>
</organism>
<dbReference type="FunFam" id="3.20.20.140:FF:000006">
    <property type="entry name" value="Dihydroorotase"/>
    <property type="match status" value="1"/>
</dbReference>
<dbReference type="PANTHER" id="PTHR43137">
    <property type="entry name" value="DIHYDROOROTASE"/>
    <property type="match status" value="1"/>
</dbReference>
<feature type="binding site" evidence="10">
    <location>
        <position position="136"/>
    </location>
    <ligand>
        <name>substrate</name>
    </ligand>
</feature>
<feature type="binding site" evidence="10">
    <location>
        <position position="136"/>
    </location>
    <ligand>
        <name>Zn(2+)</name>
        <dbReference type="ChEBI" id="CHEBI:29105"/>
        <label>2</label>
    </ligand>
</feature>
<feature type="modified residue" description="N6-carboxylysine" evidence="10">
    <location>
        <position position="99"/>
    </location>
</feature>
<comment type="catalytic activity">
    <reaction evidence="9 10 11">
        <text>(S)-dihydroorotate + H2O = N-carbamoyl-L-aspartate + H(+)</text>
        <dbReference type="Rhea" id="RHEA:24296"/>
        <dbReference type="ChEBI" id="CHEBI:15377"/>
        <dbReference type="ChEBI" id="CHEBI:15378"/>
        <dbReference type="ChEBI" id="CHEBI:30864"/>
        <dbReference type="ChEBI" id="CHEBI:32814"/>
        <dbReference type="EC" id="3.5.2.3"/>
    </reaction>
</comment>
<evidence type="ECO:0000313" key="14">
    <source>
        <dbReference type="Proteomes" id="UP000198658"/>
    </source>
</evidence>
<dbReference type="HAMAP" id="MF_00219">
    <property type="entry name" value="PyrC_classII"/>
    <property type="match status" value="1"/>
</dbReference>
<evidence type="ECO:0000256" key="4">
    <source>
        <dbReference type="ARBA" id="ARBA00012860"/>
    </source>
</evidence>
<proteinExistence type="inferred from homology"/>
<dbReference type="GO" id="GO:0006207">
    <property type="term" value="P:'de novo' pyrimidine nucleobase biosynthetic process"/>
    <property type="evidence" value="ECO:0007669"/>
    <property type="project" value="TreeGrafter"/>
</dbReference>
<dbReference type="PROSITE" id="PS00482">
    <property type="entry name" value="DIHYDROOROTASE_1"/>
    <property type="match status" value="1"/>
</dbReference>
<dbReference type="GO" id="GO:0005829">
    <property type="term" value="C:cytosol"/>
    <property type="evidence" value="ECO:0007669"/>
    <property type="project" value="TreeGrafter"/>
</dbReference>
<accession>A0A1H4A7W1</accession>
<keyword evidence="7 10" id="KW-0862">Zinc</keyword>
<feature type="active site" evidence="10">
    <location>
        <position position="247"/>
    </location>
</feature>
<name>A0A1H4A7W1_9GAMM</name>
<dbReference type="InterPro" id="IPR006680">
    <property type="entry name" value="Amidohydro-rel"/>
</dbReference>
<comment type="similarity">
    <text evidence="3 10 11">Belongs to the metallo-dependent hydrolases superfamily. DHOase family. Class II DHOase subfamily.</text>
</comment>
<reference evidence="14" key="1">
    <citation type="submission" date="2016-10" db="EMBL/GenBank/DDBJ databases">
        <authorList>
            <person name="Varghese N."/>
            <person name="Submissions S."/>
        </authorList>
    </citation>
    <scope>NUCLEOTIDE SEQUENCE [LARGE SCALE GENOMIC DNA]</scope>
    <source>
        <strain evidence="14">CGMCC 1.10657</strain>
    </source>
</reference>
<keyword evidence="6 10" id="KW-0378">Hydrolase</keyword>
<dbReference type="PIRSF" id="PIRSF001237">
    <property type="entry name" value="DHOdimr"/>
    <property type="match status" value="1"/>
</dbReference>
<feature type="binding site" description="via carbamate group" evidence="10">
    <location>
        <position position="99"/>
    </location>
    <ligand>
        <name>Zn(2+)</name>
        <dbReference type="ChEBI" id="CHEBI:29105"/>
        <label>1</label>
    </ligand>
</feature>
<sequence length="343" mass="37764">MTEQLTLRAPDDWHIHLRDGGALERTVGDAARQFRRAIVMPNLVPPVVDAEDALFYQLRIREQIPEGNPFEPLMVIYLTDRTDAEMVKLAHKAGVIAAKLYPAGATTNSDSGVTDIANIYPALEAMQECGMKLLLHGEVTTSDIDIFDREQVFIEKTLSRLVDDFPTLKIVLEHITTAHAAEFVQNARDGVGATITAHHLLYNRNHMLVGGIRPHYYCLPILKRGYHQSALIEAATSGNPKFFLGTDSAPHAQGKKETACGCAGCYTAFAAIELYAEAFDRAGKLDKLEGFASEFGPDFYGLPRNEDTITLVKQAWALPESLDMGGERLIPLAAGETLSWKLV</sequence>
<evidence type="ECO:0000259" key="12">
    <source>
        <dbReference type="Pfam" id="PF01979"/>
    </source>
</evidence>
<dbReference type="STRING" id="658218.SAMN05216562_2578"/>
<dbReference type="EMBL" id="FNQO01000003">
    <property type="protein sequence ID" value="SEA31544.1"/>
    <property type="molecule type" value="Genomic_DNA"/>
</dbReference>
<evidence type="ECO:0000256" key="8">
    <source>
        <dbReference type="ARBA" id="ARBA00022975"/>
    </source>
</evidence>